<dbReference type="AlphaFoldDB" id="A0A9N9J9C8"/>
<evidence type="ECO:0000313" key="1">
    <source>
        <dbReference type="EMBL" id="CAG8770099.1"/>
    </source>
</evidence>
<keyword evidence="2" id="KW-1185">Reference proteome</keyword>
<proteinExistence type="predicted"/>
<name>A0A9N9J9C8_9GLOM</name>
<comment type="caution">
    <text evidence="1">The sequence shown here is derived from an EMBL/GenBank/DDBJ whole genome shotgun (WGS) entry which is preliminary data.</text>
</comment>
<gene>
    <name evidence="1" type="ORF">DERYTH_LOCUS18609</name>
</gene>
<feature type="non-terminal residue" evidence="1">
    <location>
        <position position="74"/>
    </location>
</feature>
<evidence type="ECO:0000313" key="2">
    <source>
        <dbReference type="Proteomes" id="UP000789405"/>
    </source>
</evidence>
<dbReference type="Proteomes" id="UP000789405">
    <property type="component" value="Unassembled WGS sequence"/>
</dbReference>
<sequence>MITNRKFTQRLLNTSWRFTSPKISLSQNNQRYSRILLPYSRIKFISTFRKANDNIPPNGQGIRYVVGSAVVAGI</sequence>
<reference evidence="1" key="1">
    <citation type="submission" date="2021-06" db="EMBL/GenBank/DDBJ databases">
        <authorList>
            <person name="Kallberg Y."/>
            <person name="Tangrot J."/>
            <person name="Rosling A."/>
        </authorList>
    </citation>
    <scope>NUCLEOTIDE SEQUENCE</scope>
    <source>
        <strain evidence="1">MA453B</strain>
    </source>
</reference>
<protein>
    <submittedName>
        <fullName evidence="1">12666_t:CDS:1</fullName>
    </submittedName>
</protein>
<organism evidence="1 2">
    <name type="scientific">Dentiscutata erythropus</name>
    <dbReference type="NCBI Taxonomy" id="1348616"/>
    <lineage>
        <taxon>Eukaryota</taxon>
        <taxon>Fungi</taxon>
        <taxon>Fungi incertae sedis</taxon>
        <taxon>Mucoromycota</taxon>
        <taxon>Glomeromycotina</taxon>
        <taxon>Glomeromycetes</taxon>
        <taxon>Diversisporales</taxon>
        <taxon>Gigasporaceae</taxon>
        <taxon>Dentiscutata</taxon>
    </lineage>
</organism>
<dbReference type="EMBL" id="CAJVPY010019082">
    <property type="protein sequence ID" value="CAG8770099.1"/>
    <property type="molecule type" value="Genomic_DNA"/>
</dbReference>
<accession>A0A9N9J9C8</accession>